<dbReference type="SUPFAM" id="SSF69118">
    <property type="entry name" value="AhpD-like"/>
    <property type="match status" value="1"/>
</dbReference>
<comment type="caution">
    <text evidence="2">The sequence shown here is derived from an EMBL/GenBank/DDBJ whole genome shotgun (WGS) entry which is preliminary data.</text>
</comment>
<evidence type="ECO:0000259" key="1">
    <source>
        <dbReference type="Pfam" id="PF02627"/>
    </source>
</evidence>
<dbReference type="PANTHER" id="PTHR33930">
    <property type="entry name" value="ALKYL HYDROPEROXIDE REDUCTASE AHPD"/>
    <property type="match status" value="1"/>
</dbReference>
<dbReference type="InterPro" id="IPR029032">
    <property type="entry name" value="AhpD-like"/>
</dbReference>
<protein>
    <submittedName>
        <fullName evidence="2">Carboxymuconolactone decarboxylase family protein</fullName>
    </submittedName>
</protein>
<gene>
    <name evidence="2" type="ORF">OEZ71_09325</name>
</gene>
<name>A0ABT2ZN61_9RHOB</name>
<proteinExistence type="predicted"/>
<dbReference type="EMBL" id="JAOWKZ010000002">
    <property type="protein sequence ID" value="MCV2872497.1"/>
    <property type="molecule type" value="Genomic_DNA"/>
</dbReference>
<dbReference type="RefSeq" id="WP_263739679.1">
    <property type="nucleotide sequence ID" value="NZ_JAOWKZ010000002.1"/>
</dbReference>
<reference evidence="2 3" key="1">
    <citation type="submission" date="2022-10" db="EMBL/GenBank/DDBJ databases">
        <title>Defluviimonas sp. nov., isolated from ocean surface sediments.</title>
        <authorList>
            <person name="He W."/>
            <person name="Wang L."/>
            <person name="Zhang D.-F."/>
        </authorList>
    </citation>
    <scope>NUCLEOTIDE SEQUENCE [LARGE SCALE GENOMIC DNA]</scope>
    <source>
        <strain evidence="2 3">WL0050</strain>
    </source>
</reference>
<dbReference type="Gene3D" id="1.20.1290.10">
    <property type="entry name" value="AhpD-like"/>
    <property type="match status" value="1"/>
</dbReference>
<dbReference type="InterPro" id="IPR003779">
    <property type="entry name" value="CMD-like"/>
</dbReference>
<feature type="domain" description="Carboxymuconolactone decarboxylase-like" evidence="1">
    <location>
        <begin position="30"/>
        <end position="98"/>
    </location>
</feature>
<organism evidence="2 3">
    <name type="scientific">Albidovulum litorale</name>
    <dbReference type="NCBI Taxonomy" id="2984134"/>
    <lineage>
        <taxon>Bacteria</taxon>
        <taxon>Pseudomonadati</taxon>
        <taxon>Pseudomonadota</taxon>
        <taxon>Alphaproteobacteria</taxon>
        <taxon>Rhodobacterales</taxon>
        <taxon>Paracoccaceae</taxon>
        <taxon>Albidovulum</taxon>
    </lineage>
</organism>
<sequence length="122" mass="13820">MADKKYPATEAQRATGDWNPMWDTLAEMDPDYLETFLAFRAVPQTKGPLPQKYKELIFIAINVATTHLWPSGVRRHIQNALKAGATKEEILEVMQLTSIMGIHSMALGVPILMEEVERHDKD</sequence>
<dbReference type="PANTHER" id="PTHR33930:SF2">
    <property type="entry name" value="BLR3452 PROTEIN"/>
    <property type="match status" value="1"/>
</dbReference>
<evidence type="ECO:0000313" key="3">
    <source>
        <dbReference type="Proteomes" id="UP001652564"/>
    </source>
</evidence>
<dbReference type="Proteomes" id="UP001652564">
    <property type="component" value="Unassembled WGS sequence"/>
</dbReference>
<dbReference type="Pfam" id="PF02627">
    <property type="entry name" value="CMD"/>
    <property type="match status" value="1"/>
</dbReference>
<keyword evidence="3" id="KW-1185">Reference proteome</keyword>
<evidence type="ECO:0000313" key="2">
    <source>
        <dbReference type="EMBL" id="MCV2872497.1"/>
    </source>
</evidence>
<accession>A0ABT2ZN61</accession>